<keyword evidence="1" id="KW-0472">Membrane</keyword>
<dbReference type="HOGENOM" id="CLU_2218677_0_0_11"/>
<keyword evidence="3" id="KW-1185">Reference proteome</keyword>
<feature type="transmembrane region" description="Helical" evidence="1">
    <location>
        <begin position="77"/>
        <end position="95"/>
    </location>
</feature>
<keyword evidence="1" id="KW-1133">Transmembrane helix</keyword>
<dbReference type="EMBL" id="AM942444">
    <property type="protein sequence ID" value="CAQ05919.1"/>
    <property type="molecule type" value="Genomic_DNA"/>
</dbReference>
<organism evidence="2 3">
    <name type="scientific">Corynebacterium urealyticum (strain ATCC 43042 / DSM 7109)</name>
    <dbReference type="NCBI Taxonomy" id="504474"/>
    <lineage>
        <taxon>Bacteria</taxon>
        <taxon>Bacillati</taxon>
        <taxon>Actinomycetota</taxon>
        <taxon>Actinomycetes</taxon>
        <taxon>Mycobacteriales</taxon>
        <taxon>Corynebacteriaceae</taxon>
        <taxon>Corynebacterium</taxon>
    </lineage>
</organism>
<dbReference type="KEGG" id="cur:cu1960"/>
<accession>B1VIX3</accession>
<evidence type="ECO:0000313" key="2">
    <source>
        <dbReference type="EMBL" id="CAQ05919.1"/>
    </source>
</evidence>
<name>B1VIX3_CORU7</name>
<proteinExistence type="predicted"/>
<keyword evidence="1" id="KW-0812">Transmembrane</keyword>
<evidence type="ECO:0000313" key="3">
    <source>
        <dbReference type="Proteomes" id="UP000001727"/>
    </source>
</evidence>
<reference evidence="2 3" key="1">
    <citation type="journal article" date="2008" name="J. Biotechnol.">
        <title>The lifestyle of Corynebacterium urealyticum derived from its complete genome sequence established by pyrosequencing.</title>
        <authorList>
            <person name="Tauch A."/>
            <person name="Trost E."/>
            <person name="Tilker A."/>
            <person name="Ludewig U."/>
            <person name="Schneiker S."/>
            <person name="Goesmann A."/>
            <person name="Arnold W."/>
            <person name="Bekel T."/>
            <person name="Brinkrolf K."/>
            <person name="Brune I."/>
            <person name="Goetker S."/>
            <person name="Kalinowski J."/>
            <person name="Kamp P.-B."/>
            <person name="Lobo F.P."/>
            <person name="Viehoever P."/>
            <person name="Weisshaar B."/>
            <person name="Soriano F."/>
            <person name="Droege M."/>
            <person name="Puehler A."/>
        </authorList>
    </citation>
    <scope>NUCLEOTIDE SEQUENCE [LARGE SCALE GENOMIC DNA]</scope>
    <source>
        <strain evidence="3">ATCC 43042 / DSM 7109</strain>
    </source>
</reference>
<protein>
    <submittedName>
        <fullName evidence="2">Uncharacterized protein</fullName>
    </submittedName>
</protein>
<sequence length="106" mass="11427">MLPALAGTTFIRPRLQRPQSCCRNPRARVASAVLSVLSGKSPGSALAGARELKRKIDWRATMGIIDSLQAWAGEHETFIFILFMLPFAIGLSFLFEGGDGGDYGGD</sequence>
<dbReference type="AlphaFoldDB" id="B1VIX3"/>
<gene>
    <name evidence="2" type="ordered locus">cu1960</name>
</gene>
<dbReference type="Proteomes" id="UP000001727">
    <property type="component" value="Chromosome"/>
</dbReference>
<evidence type="ECO:0000256" key="1">
    <source>
        <dbReference type="SAM" id="Phobius"/>
    </source>
</evidence>